<name>A0A1A8HQX2_NOTKU</name>
<sequence>ATRENKNRVFLALRRSLNVRSGPEDFLLDCALQMDVQRRKESLRMWQLEV</sequence>
<gene>
    <name evidence="1" type="primary">Nfu_g_1_011015</name>
</gene>
<feature type="non-terminal residue" evidence="1">
    <location>
        <position position="50"/>
    </location>
</feature>
<proteinExistence type="predicted"/>
<feature type="non-terminal residue" evidence="1">
    <location>
        <position position="1"/>
    </location>
</feature>
<reference evidence="1" key="1">
    <citation type="submission" date="2016-05" db="EMBL/GenBank/DDBJ databases">
        <authorList>
            <person name="Lavstsen T."/>
            <person name="Jespersen J.S."/>
        </authorList>
    </citation>
    <scope>NUCLEOTIDE SEQUENCE</scope>
    <source>
        <tissue evidence="1">Brain</tissue>
    </source>
</reference>
<dbReference type="EMBL" id="HAED01000098">
    <property type="protein sequence ID" value="SBQ85943.1"/>
    <property type="molecule type" value="Transcribed_RNA"/>
</dbReference>
<reference evidence="1" key="2">
    <citation type="submission" date="2016-06" db="EMBL/GenBank/DDBJ databases">
        <title>The genome of a short-lived fish provides insights into sex chromosome evolution and the genetic control of aging.</title>
        <authorList>
            <person name="Reichwald K."/>
            <person name="Felder M."/>
            <person name="Petzold A."/>
            <person name="Koch P."/>
            <person name="Groth M."/>
            <person name="Platzer M."/>
        </authorList>
    </citation>
    <scope>NUCLEOTIDE SEQUENCE</scope>
    <source>
        <tissue evidence="1">Brain</tissue>
    </source>
</reference>
<evidence type="ECO:0000313" key="1">
    <source>
        <dbReference type="EMBL" id="SBQ85943.1"/>
    </source>
</evidence>
<accession>A0A1A8HQX2</accession>
<dbReference type="AlphaFoldDB" id="A0A1A8HQX2"/>
<protein>
    <submittedName>
        <fullName evidence="1">Uncharacterized protein</fullName>
    </submittedName>
</protein>
<organism evidence="1">
    <name type="scientific">Nothobranchius kuhntae</name>
    <name type="common">Beira killifish</name>
    <dbReference type="NCBI Taxonomy" id="321403"/>
    <lineage>
        <taxon>Eukaryota</taxon>
        <taxon>Metazoa</taxon>
        <taxon>Chordata</taxon>
        <taxon>Craniata</taxon>
        <taxon>Vertebrata</taxon>
        <taxon>Euteleostomi</taxon>
        <taxon>Actinopterygii</taxon>
        <taxon>Neopterygii</taxon>
        <taxon>Teleostei</taxon>
        <taxon>Neoteleostei</taxon>
        <taxon>Acanthomorphata</taxon>
        <taxon>Ovalentaria</taxon>
        <taxon>Atherinomorphae</taxon>
        <taxon>Cyprinodontiformes</taxon>
        <taxon>Nothobranchiidae</taxon>
        <taxon>Nothobranchius</taxon>
    </lineage>
</organism>